<sequence length="76" mass="8060">MSVIWAWRYAKYGGVTFPSIHAALQPGPPPTPRATQRQPGGLGVPRHAPRALALPRLEALAQPPRGEGSEWGGDPG</sequence>
<evidence type="ECO:0000256" key="1">
    <source>
        <dbReference type="SAM" id="MobiDB-lite"/>
    </source>
</evidence>
<organism evidence="2 3">
    <name type="scientific">Oryza sativa subsp. japonica</name>
    <name type="common">Rice</name>
    <dbReference type="NCBI Taxonomy" id="39947"/>
    <lineage>
        <taxon>Eukaryota</taxon>
        <taxon>Viridiplantae</taxon>
        <taxon>Streptophyta</taxon>
        <taxon>Embryophyta</taxon>
        <taxon>Tracheophyta</taxon>
        <taxon>Spermatophyta</taxon>
        <taxon>Magnoliopsida</taxon>
        <taxon>Liliopsida</taxon>
        <taxon>Poales</taxon>
        <taxon>Poaceae</taxon>
        <taxon>BOP clade</taxon>
        <taxon>Oryzoideae</taxon>
        <taxon>Oryzeae</taxon>
        <taxon>Oryzinae</taxon>
        <taxon>Oryza</taxon>
        <taxon>Oryza sativa</taxon>
    </lineage>
</organism>
<gene>
    <name evidence="2" type="primary">P0038C05.40</name>
</gene>
<accession>Q5VR93</accession>
<feature type="compositionally biased region" description="Low complexity" evidence="1">
    <location>
        <begin position="50"/>
        <end position="65"/>
    </location>
</feature>
<dbReference type="EMBL" id="AP003044">
    <property type="protein sequence ID" value="BAD68032.1"/>
    <property type="molecule type" value="Genomic_DNA"/>
</dbReference>
<name>Q5VR93_ORYSJ</name>
<protein>
    <submittedName>
        <fullName evidence="2">Uncharacterized protein</fullName>
    </submittedName>
</protein>
<evidence type="ECO:0000313" key="3">
    <source>
        <dbReference type="Proteomes" id="UP000000763"/>
    </source>
</evidence>
<dbReference type="AlphaFoldDB" id="Q5VR93"/>
<reference evidence="3" key="2">
    <citation type="journal article" date="2008" name="Nucleic Acids Res.">
        <title>The rice annotation project database (RAP-DB): 2008 update.</title>
        <authorList>
            <consortium name="The rice annotation project (RAP)"/>
        </authorList>
    </citation>
    <scope>GENOME REANNOTATION</scope>
    <source>
        <strain evidence="3">cv. Nipponbare</strain>
    </source>
</reference>
<dbReference type="Proteomes" id="UP000000763">
    <property type="component" value="Chromosome 6"/>
</dbReference>
<evidence type="ECO:0000313" key="2">
    <source>
        <dbReference type="EMBL" id="BAD68032.1"/>
    </source>
</evidence>
<proteinExistence type="predicted"/>
<reference evidence="3" key="1">
    <citation type="journal article" date="2005" name="Nature">
        <title>The map-based sequence of the rice genome.</title>
        <authorList>
            <consortium name="International rice genome sequencing project (IRGSP)"/>
            <person name="Matsumoto T."/>
            <person name="Wu J."/>
            <person name="Kanamori H."/>
            <person name="Katayose Y."/>
            <person name="Fujisawa M."/>
            <person name="Namiki N."/>
            <person name="Mizuno H."/>
            <person name="Yamamoto K."/>
            <person name="Antonio B.A."/>
            <person name="Baba T."/>
            <person name="Sakata K."/>
            <person name="Nagamura Y."/>
            <person name="Aoki H."/>
            <person name="Arikawa K."/>
            <person name="Arita K."/>
            <person name="Bito T."/>
            <person name="Chiden Y."/>
            <person name="Fujitsuka N."/>
            <person name="Fukunaka R."/>
            <person name="Hamada M."/>
            <person name="Harada C."/>
            <person name="Hayashi A."/>
            <person name="Hijishita S."/>
            <person name="Honda M."/>
            <person name="Hosokawa S."/>
            <person name="Ichikawa Y."/>
            <person name="Idonuma A."/>
            <person name="Iijima M."/>
            <person name="Ikeda M."/>
            <person name="Ikeno M."/>
            <person name="Ito K."/>
            <person name="Ito S."/>
            <person name="Ito T."/>
            <person name="Ito Y."/>
            <person name="Ito Y."/>
            <person name="Iwabuchi A."/>
            <person name="Kamiya K."/>
            <person name="Karasawa W."/>
            <person name="Kurita K."/>
            <person name="Katagiri S."/>
            <person name="Kikuta A."/>
            <person name="Kobayashi H."/>
            <person name="Kobayashi N."/>
            <person name="Machita K."/>
            <person name="Maehara T."/>
            <person name="Masukawa M."/>
            <person name="Mizubayashi T."/>
            <person name="Mukai Y."/>
            <person name="Nagasaki H."/>
            <person name="Nagata Y."/>
            <person name="Naito S."/>
            <person name="Nakashima M."/>
            <person name="Nakama Y."/>
            <person name="Nakamichi Y."/>
            <person name="Nakamura M."/>
            <person name="Meguro A."/>
            <person name="Negishi M."/>
            <person name="Ohta I."/>
            <person name="Ohta T."/>
            <person name="Okamoto M."/>
            <person name="Ono N."/>
            <person name="Saji S."/>
            <person name="Sakaguchi M."/>
            <person name="Sakai K."/>
            <person name="Shibata M."/>
            <person name="Shimokawa T."/>
            <person name="Song J."/>
            <person name="Takazaki Y."/>
            <person name="Terasawa K."/>
            <person name="Tsugane M."/>
            <person name="Tsuji K."/>
            <person name="Ueda S."/>
            <person name="Waki K."/>
            <person name="Yamagata H."/>
            <person name="Yamamoto M."/>
            <person name="Yamamoto S."/>
            <person name="Yamane H."/>
            <person name="Yoshiki S."/>
            <person name="Yoshihara R."/>
            <person name="Yukawa K."/>
            <person name="Zhong H."/>
            <person name="Yano M."/>
            <person name="Yuan Q."/>
            <person name="Ouyang S."/>
            <person name="Liu J."/>
            <person name="Jones K.M."/>
            <person name="Gansberger K."/>
            <person name="Moffat K."/>
            <person name="Hill J."/>
            <person name="Bera J."/>
            <person name="Fadrosh D."/>
            <person name="Jin S."/>
            <person name="Johri S."/>
            <person name="Kim M."/>
            <person name="Overton L."/>
            <person name="Reardon M."/>
            <person name="Tsitrin T."/>
            <person name="Vuong H."/>
            <person name="Weaver B."/>
            <person name="Ciecko A."/>
            <person name="Tallon L."/>
            <person name="Jackson J."/>
            <person name="Pai G."/>
            <person name="Aken S.V."/>
            <person name="Utterback T."/>
            <person name="Reidmuller S."/>
            <person name="Feldblyum T."/>
            <person name="Hsiao J."/>
            <person name="Zismann V."/>
            <person name="Iobst S."/>
            <person name="de Vazeille A.R."/>
            <person name="Buell C.R."/>
            <person name="Ying K."/>
            <person name="Li Y."/>
            <person name="Lu T."/>
            <person name="Huang Y."/>
            <person name="Zhao Q."/>
            <person name="Feng Q."/>
            <person name="Zhang L."/>
            <person name="Zhu J."/>
            <person name="Weng Q."/>
            <person name="Mu J."/>
            <person name="Lu Y."/>
            <person name="Fan D."/>
            <person name="Liu Y."/>
            <person name="Guan J."/>
            <person name="Zhang Y."/>
            <person name="Yu S."/>
            <person name="Liu X."/>
            <person name="Zhang Y."/>
            <person name="Hong G."/>
            <person name="Han B."/>
            <person name="Choisne N."/>
            <person name="Demange N."/>
            <person name="Orjeda G."/>
            <person name="Samain S."/>
            <person name="Cattolico L."/>
            <person name="Pelletier E."/>
            <person name="Couloux A."/>
            <person name="Segurens B."/>
            <person name="Wincker P."/>
            <person name="D'Hont A."/>
            <person name="Scarpelli C."/>
            <person name="Weissenbach J."/>
            <person name="Salanoubat M."/>
            <person name="Quetier F."/>
            <person name="Yu Y."/>
            <person name="Kim H.R."/>
            <person name="Rambo T."/>
            <person name="Currie J."/>
            <person name="Collura K."/>
            <person name="Luo M."/>
            <person name="Yang T."/>
            <person name="Ammiraju J.S.S."/>
            <person name="Engler F."/>
            <person name="Soderlund C."/>
            <person name="Wing R.A."/>
            <person name="Palmer L.E."/>
            <person name="de la Bastide M."/>
            <person name="Spiegel L."/>
            <person name="Nascimento L."/>
            <person name="Zutavern T."/>
            <person name="O'Shaughnessy A."/>
            <person name="Dike S."/>
            <person name="Dedhia N."/>
            <person name="Preston R."/>
            <person name="Balija V."/>
            <person name="McCombie W.R."/>
            <person name="Chow T."/>
            <person name="Chen H."/>
            <person name="Chung M."/>
            <person name="Chen C."/>
            <person name="Shaw J."/>
            <person name="Wu H."/>
            <person name="Hsiao K."/>
            <person name="Chao Y."/>
            <person name="Chu M."/>
            <person name="Cheng C."/>
            <person name="Hour A."/>
            <person name="Lee P."/>
            <person name="Lin S."/>
            <person name="Lin Y."/>
            <person name="Liou J."/>
            <person name="Liu S."/>
            <person name="Hsing Y."/>
            <person name="Raghuvanshi S."/>
            <person name="Mohanty A."/>
            <person name="Bharti A.K."/>
            <person name="Gaur A."/>
            <person name="Gupta V."/>
            <person name="Kumar D."/>
            <person name="Ravi V."/>
            <person name="Vij S."/>
            <person name="Kapur A."/>
            <person name="Khurana P."/>
            <person name="Khurana P."/>
            <person name="Khurana J.P."/>
            <person name="Tyagi A.K."/>
            <person name="Gaikwad K."/>
            <person name="Singh A."/>
            <person name="Dalal V."/>
            <person name="Srivastava S."/>
            <person name="Dixit A."/>
            <person name="Pal A.K."/>
            <person name="Ghazi I.A."/>
            <person name="Yadav M."/>
            <person name="Pandit A."/>
            <person name="Bhargava A."/>
            <person name="Sureshbabu K."/>
            <person name="Batra K."/>
            <person name="Sharma T.R."/>
            <person name="Mohapatra T."/>
            <person name="Singh N.K."/>
            <person name="Messing J."/>
            <person name="Nelson A.B."/>
            <person name="Fuks G."/>
            <person name="Kavchok S."/>
            <person name="Keizer G."/>
            <person name="Linton E."/>
            <person name="Llaca V."/>
            <person name="Song R."/>
            <person name="Tanyolac B."/>
            <person name="Young S."/>
            <person name="Ho-Il K."/>
            <person name="Hahn J.H."/>
            <person name="Sangsakoo G."/>
            <person name="Vanavichit A."/>
            <person name="de Mattos Luiz.A.T."/>
            <person name="Zimmer P.D."/>
            <person name="Malone G."/>
            <person name="Dellagostin O."/>
            <person name="de Oliveira A.C."/>
            <person name="Bevan M."/>
            <person name="Bancroft I."/>
            <person name="Minx P."/>
            <person name="Cordum H."/>
            <person name="Wilson R."/>
            <person name="Cheng Z."/>
            <person name="Jin W."/>
            <person name="Jiang J."/>
            <person name="Leong S.A."/>
            <person name="Iwama H."/>
            <person name="Gojobori T."/>
            <person name="Itoh T."/>
            <person name="Niimura Y."/>
            <person name="Fujii Y."/>
            <person name="Habara T."/>
            <person name="Sakai H."/>
            <person name="Sato Y."/>
            <person name="Wilson G."/>
            <person name="Kumar K."/>
            <person name="McCouch S."/>
            <person name="Juretic N."/>
            <person name="Hoen D."/>
            <person name="Wright S."/>
            <person name="Bruskiewich R."/>
            <person name="Bureau T."/>
            <person name="Miyao A."/>
            <person name="Hirochika H."/>
            <person name="Nishikawa T."/>
            <person name="Kadowaki K."/>
            <person name="Sugiura M."/>
            <person name="Burr B."/>
            <person name="Sasaki T."/>
        </authorList>
    </citation>
    <scope>NUCLEOTIDE SEQUENCE [LARGE SCALE GENOMIC DNA]</scope>
    <source>
        <strain evidence="3">cv. Nipponbare</strain>
    </source>
</reference>
<feature type="region of interest" description="Disordered" evidence="1">
    <location>
        <begin position="23"/>
        <end position="76"/>
    </location>
</feature>